<dbReference type="Pfam" id="PF00072">
    <property type="entry name" value="Response_reg"/>
    <property type="match status" value="1"/>
</dbReference>
<gene>
    <name evidence="4" type="ORF">DUE52_22275</name>
</gene>
<proteinExistence type="predicted"/>
<sequence>MKMRCLIIDDEPLAHEVIRAYAEDVPFLEICGQCYRATEALDFLSWHPIDLIFLDIRMPRLTGLDLLKTLTRKPLVIITSAYEEYALESFDLDVSDYLLKPFRFDRFLKAVNRALVDFSRREPVPIPPALVSPAPEQIYIKSDKKQVLVNLDEIYYLESLGNYVKVWRETGFLLTPRTLSSFESQLPADAFIRIHKSYLLNKPYVQFIEGNTIVLRNGKRLPVGKSYRQVVQDLIAPG</sequence>
<organism evidence="4 5">
    <name type="scientific">Larkinella punicea</name>
    <dbReference type="NCBI Taxonomy" id="2315727"/>
    <lineage>
        <taxon>Bacteria</taxon>
        <taxon>Pseudomonadati</taxon>
        <taxon>Bacteroidota</taxon>
        <taxon>Cytophagia</taxon>
        <taxon>Cytophagales</taxon>
        <taxon>Spirosomataceae</taxon>
        <taxon>Larkinella</taxon>
    </lineage>
</organism>
<dbReference type="Pfam" id="PF04397">
    <property type="entry name" value="LytTR"/>
    <property type="match status" value="1"/>
</dbReference>
<dbReference type="PROSITE" id="PS50110">
    <property type="entry name" value="RESPONSE_REGULATORY"/>
    <property type="match status" value="1"/>
</dbReference>
<dbReference type="InterPro" id="IPR046947">
    <property type="entry name" value="LytR-like"/>
</dbReference>
<dbReference type="SMART" id="SM00448">
    <property type="entry name" value="REC"/>
    <property type="match status" value="1"/>
</dbReference>
<dbReference type="AlphaFoldDB" id="A0A368JHX0"/>
<feature type="domain" description="HTH LytTR-type" evidence="3">
    <location>
        <begin position="138"/>
        <end position="237"/>
    </location>
</feature>
<dbReference type="PANTHER" id="PTHR37299">
    <property type="entry name" value="TRANSCRIPTIONAL REGULATOR-RELATED"/>
    <property type="match status" value="1"/>
</dbReference>
<keyword evidence="5" id="KW-1185">Reference proteome</keyword>
<evidence type="ECO:0000259" key="2">
    <source>
        <dbReference type="PROSITE" id="PS50110"/>
    </source>
</evidence>
<feature type="modified residue" description="4-aspartylphosphate" evidence="1">
    <location>
        <position position="55"/>
    </location>
</feature>
<dbReference type="Gene3D" id="3.40.50.2300">
    <property type="match status" value="1"/>
</dbReference>
<keyword evidence="1" id="KW-0597">Phosphoprotein</keyword>
<dbReference type="GO" id="GO:0003677">
    <property type="term" value="F:DNA binding"/>
    <property type="evidence" value="ECO:0007669"/>
    <property type="project" value="UniProtKB-KW"/>
</dbReference>
<dbReference type="PANTHER" id="PTHR37299:SF1">
    <property type="entry name" value="STAGE 0 SPORULATION PROTEIN A HOMOLOG"/>
    <property type="match status" value="1"/>
</dbReference>
<dbReference type="PROSITE" id="PS50930">
    <property type="entry name" value="HTH_LYTTR"/>
    <property type="match status" value="1"/>
</dbReference>
<comment type="caution">
    <text evidence="4">The sequence shown here is derived from an EMBL/GenBank/DDBJ whole genome shotgun (WGS) entry which is preliminary data.</text>
</comment>
<evidence type="ECO:0000259" key="3">
    <source>
        <dbReference type="PROSITE" id="PS50930"/>
    </source>
</evidence>
<evidence type="ECO:0000313" key="5">
    <source>
        <dbReference type="Proteomes" id="UP000253383"/>
    </source>
</evidence>
<dbReference type="EMBL" id="QOWE01000020">
    <property type="protein sequence ID" value="RCR67268.1"/>
    <property type="molecule type" value="Genomic_DNA"/>
</dbReference>
<dbReference type="InterPro" id="IPR011006">
    <property type="entry name" value="CheY-like_superfamily"/>
</dbReference>
<evidence type="ECO:0000256" key="1">
    <source>
        <dbReference type="PROSITE-ProRule" id="PRU00169"/>
    </source>
</evidence>
<name>A0A368JHX0_9BACT</name>
<dbReference type="SMART" id="SM00850">
    <property type="entry name" value="LytTR"/>
    <property type="match status" value="1"/>
</dbReference>
<protein>
    <submittedName>
        <fullName evidence="4">DNA-binding response regulator</fullName>
    </submittedName>
</protein>
<evidence type="ECO:0000313" key="4">
    <source>
        <dbReference type="EMBL" id="RCR67268.1"/>
    </source>
</evidence>
<dbReference type="RefSeq" id="WP_114408267.1">
    <property type="nucleotide sequence ID" value="NZ_QOWE01000020.1"/>
</dbReference>
<reference evidence="4 5" key="1">
    <citation type="submission" date="2018-07" db="EMBL/GenBank/DDBJ databases">
        <title>Genome analysis of Larkinella rosea.</title>
        <authorList>
            <person name="Zhou Z."/>
            <person name="Wang G."/>
        </authorList>
    </citation>
    <scope>NUCLEOTIDE SEQUENCE [LARGE SCALE GENOMIC DNA]</scope>
    <source>
        <strain evidence="5">zzj9</strain>
    </source>
</reference>
<keyword evidence="4" id="KW-0238">DNA-binding</keyword>
<dbReference type="OrthoDB" id="1646880at2"/>
<dbReference type="InterPro" id="IPR007492">
    <property type="entry name" value="LytTR_DNA-bd_dom"/>
</dbReference>
<dbReference type="InterPro" id="IPR001789">
    <property type="entry name" value="Sig_transdc_resp-reg_receiver"/>
</dbReference>
<dbReference type="Gene3D" id="2.40.50.1020">
    <property type="entry name" value="LytTr DNA-binding domain"/>
    <property type="match status" value="1"/>
</dbReference>
<accession>A0A368JHX0</accession>
<dbReference type="Proteomes" id="UP000253383">
    <property type="component" value="Unassembled WGS sequence"/>
</dbReference>
<feature type="domain" description="Response regulatory" evidence="2">
    <location>
        <begin position="4"/>
        <end position="115"/>
    </location>
</feature>
<dbReference type="SUPFAM" id="SSF52172">
    <property type="entry name" value="CheY-like"/>
    <property type="match status" value="1"/>
</dbReference>
<dbReference type="GO" id="GO:0000156">
    <property type="term" value="F:phosphorelay response regulator activity"/>
    <property type="evidence" value="ECO:0007669"/>
    <property type="project" value="InterPro"/>
</dbReference>